<keyword evidence="2 5" id="KW-0145">Chemotaxis</keyword>
<dbReference type="GO" id="GO:0050568">
    <property type="term" value="F:protein-glutamine glutaminase activity"/>
    <property type="evidence" value="ECO:0007669"/>
    <property type="project" value="UniProtKB-UniRule"/>
</dbReference>
<reference evidence="11 12" key="1">
    <citation type="journal article" date="2014" name="PLoS ONE">
        <title>Physiological and genomic features of a novel sulfur-oxidizing gammaproteobacterium belonging to a previously uncultivated symbiotic lineage isolated from a hydrothermal vent.</title>
        <authorList>
            <person name="Nunoura T."/>
            <person name="Takaki Y."/>
            <person name="Kazama H."/>
            <person name="Kakuta J."/>
            <person name="Shimamura S."/>
            <person name="Makita H."/>
            <person name="Hirai M."/>
            <person name="Miyazaki M."/>
            <person name="Takai K."/>
        </authorList>
    </citation>
    <scope>NUCLEOTIDE SEQUENCE [LARGE SCALE GENOMIC DNA]</scope>
    <source>
        <strain evidence="11 12">Hiromi1</strain>
    </source>
</reference>
<gene>
    <name evidence="5" type="primary">cheB</name>
    <name evidence="11" type="ORF">TBH_C2128</name>
</gene>
<dbReference type="KEGG" id="tbn:TBH_C2128"/>
<evidence type="ECO:0000256" key="3">
    <source>
        <dbReference type="ARBA" id="ARBA00022801"/>
    </source>
</evidence>
<dbReference type="NCBIfam" id="NF001965">
    <property type="entry name" value="PRK00742.1"/>
    <property type="match status" value="1"/>
</dbReference>
<dbReference type="InterPro" id="IPR001789">
    <property type="entry name" value="Sig_transdc_resp-reg_receiver"/>
</dbReference>
<proteinExistence type="inferred from homology"/>
<feature type="modified residue" description="4-aspartylphosphate" evidence="5 7">
    <location>
        <position position="55"/>
    </location>
</feature>
<comment type="catalytic activity">
    <reaction evidence="4 5">
        <text>[protein]-L-glutamate 5-O-methyl ester + H2O = L-glutamyl-[protein] + methanol + H(+)</text>
        <dbReference type="Rhea" id="RHEA:23236"/>
        <dbReference type="Rhea" id="RHEA-COMP:10208"/>
        <dbReference type="Rhea" id="RHEA-COMP:10311"/>
        <dbReference type="ChEBI" id="CHEBI:15377"/>
        <dbReference type="ChEBI" id="CHEBI:15378"/>
        <dbReference type="ChEBI" id="CHEBI:17790"/>
        <dbReference type="ChEBI" id="CHEBI:29973"/>
        <dbReference type="ChEBI" id="CHEBI:82795"/>
        <dbReference type="EC" id="3.1.1.61"/>
    </reaction>
</comment>
<feature type="active site" evidence="5 6">
    <location>
        <position position="205"/>
    </location>
</feature>
<dbReference type="CDD" id="cd17541">
    <property type="entry name" value="REC_CheB-like"/>
    <property type="match status" value="1"/>
</dbReference>
<dbReference type="GO" id="GO:0000156">
    <property type="term" value="F:phosphorelay response regulator activity"/>
    <property type="evidence" value="ECO:0007669"/>
    <property type="project" value="InterPro"/>
</dbReference>
<evidence type="ECO:0000313" key="12">
    <source>
        <dbReference type="Proteomes" id="UP000031631"/>
    </source>
</evidence>
<keyword evidence="3 5" id="KW-0378">Hydrolase</keyword>
<dbReference type="InterPro" id="IPR035909">
    <property type="entry name" value="CheB_C"/>
</dbReference>
<dbReference type="PIRSF" id="PIRSF000876">
    <property type="entry name" value="RR_chemtxs_CheB"/>
    <property type="match status" value="1"/>
</dbReference>
<evidence type="ECO:0000256" key="4">
    <source>
        <dbReference type="ARBA" id="ARBA00048267"/>
    </source>
</evidence>
<dbReference type="Pfam" id="PF01339">
    <property type="entry name" value="CheB_methylest"/>
    <property type="match status" value="1"/>
</dbReference>
<dbReference type="SUPFAM" id="SSF52172">
    <property type="entry name" value="CheY-like"/>
    <property type="match status" value="1"/>
</dbReference>
<evidence type="ECO:0000256" key="8">
    <source>
        <dbReference type="SAM" id="MobiDB-lite"/>
    </source>
</evidence>
<comment type="PTM">
    <text evidence="5">Phosphorylated by CheA. Phosphorylation of the N-terminal regulatory domain activates the methylesterase activity.</text>
</comment>
<comment type="catalytic activity">
    <reaction evidence="5">
        <text>L-glutaminyl-[protein] + H2O = L-glutamyl-[protein] + NH4(+)</text>
        <dbReference type="Rhea" id="RHEA:16441"/>
        <dbReference type="Rhea" id="RHEA-COMP:10207"/>
        <dbReference type="Rhea" id="RHEA-COMP:10208"/>
        <dbReference type="ChEBI" id="CHEBI:15377"/>
        <dbReference type="ChEBI" id="CHEBI:28938"/>
        <dbReference type="ChEBI" id="CHEBI:29973"/>
        <dbReference type="ChEBI" id="CHEBI:30011"/>
        <dbReference type="EC" id="3.5.1.44"/>
    </reaction>
</comment>
<dbReference type="InterPro" id="IPR008248">
    <property type="entry name" value="CheB-like"/>
</dbReference>
<dbReference type="PROSITE" id="PS50122">
    <property type="entry name" value="CHEB"/>
    <property type="match status" value="1"/>
</dbReference>
<protein>
    <recommendedName>
        <fullName evidence="5">Protein-glutamate methylesterase/protein-glutamine glutaminase</fullName>
        <ecNumber evidence="5">3.1.1.61</ecNumber>
        <ecNumber evidence="5">3.5.1.44</ecNumber>
    </recommendedName>
</protein>
<feature type="region of interest" description="Disordered" evidence="8">
    <location>
        <begin position="361"/>
        <end position="383"/>
    </location>
</feature>
<feature type="domain" description="Response regulatory" evidence="9">
    <location>
        <begin position="4"/>
        <end position="121"/>
    </location>
</feature>
<feature type="active site" evidence="5 6">
    <location>
        <position position="301"/>
    </location>
</feature>
<dbReference type="InterPro" id="IPR000673">
    <property type="entry name" value="Sig_transdc_resp-reg_Me-estase"/>
</dbReference>
<feature type="active site" evidence="5 6">
    <location>
        <position position="179"/>
    </location>
</feature>
<dbReference type="GO" id="GO:0008984">
    <property type="term" value="F:protein-glutamate methylesterase activity"/>
    <property type="evidence" value="ECO:0007669"/>
    <property type="project" value="UniProtKB-UniRule"/>
</dbReference>
<dbReference type="EMBL" id="AP012273">
    <property type="protein sequence ID" value="BAO45040.1"/>
    <property type="molecule type" value="Genomic_DNA"/>
</dbReference>
<name>A0A7U6JJM2_9GAMM</name>
<evidence type="ECO:0000313" key="11">
    <source>
        <dbReference type="EMBL" id="BAO45040.1"/>
    </source>
</evidence>
<dbReference type="RefSeq" id="WP_052470104.1">
    <property type="nucleotide sequence ID" value="NZ_AP012273.1"/>
</dbReference>
<sequence length="383" mass="40906">MSIRVLVIDDSALVRNLLKRILDQDPQIKVVGTAADAYIAREKIKKLHPDVLTLDVEMPKMDGITFLQNLMRLHPMPVIMVSSLTAKGADVTLKALELGAIDFVCKPQGDFSGSLESVSEEIVQKIKTAAKANIHAAGRKRTSAPLTVEEKQTVDAVIPATSKRQGVTGLPPLLAIGASTGGTEAIKDVLVELPTDMPAIVITQHIPPGFSTAFAQRMNRLASLTVHEAREGQQILPGNVYIAPGAQHLLVARNDKGYYCRLSNGPRVNRHKPSVDVLFRSVAQTAGRNATGVILTGMGDDGARSLLEMREAGARTIAQDEESSVVWGMPGAAVKQGAAEQILPLNKIPATLIYLLSSKGKTKPASGSLQRLRAATAASPSFR</sequence>
<evidence type="ECO:0000256" key="7">
    <source>
        <dbReference type="PROSITE-ProRule" id="PRU00169"/>
    </source>
</evidence>
<dbReference type="InterPro" id="IPR011006">
    <property type="entry name" value="CheY-like_superfamily"/>
</dbReference>
<dbReference type="GO" id="GO:0005737">
    <property type="term" value="C:cytoplasm"/>
    <property type="evidence" value="ECO:0007669"/>
    <property type="project" value="UniProtKB-SubCell"/>
</dbReference>
<dbReference type="EC" id="3.5.1.44" evidence="5"/>
<evidence type="ECO:0000256" key="2">
    <source>
        <dbReference type="ARBA" id="ARBA00022500"/>
    </source>
</evidence>
<dbReference type="Gene3D" id="3.40.50.2300">
    <property type="match status" value="1"/>
</dbReference>
<evidence type="ECO:0000259" key="9">
    <source>
        <dbReference type="PROSITE" id="PS50110"/>
    </source>
</evidence>
<comment type="domain">
    <text evidence="5">Contains a C-terminal catalytic domain, and an N-terminal region which modulates catalytic activity.</text>
</comment>
<feature type="domain" description="CheB-type methylesterase" evidence="10">
    <location>
        <begin position="159"/>
        <end position="359"/>
    </location>
</feature>
<dbReference type="EC" id="3.1.1.61" evidence="5"/>
<dbReference type="PROSITE" id="PS50110">
    <property type="entry name" value="RESPONSE_REGULATORY"/>
    <property type="match status" value="1"/>
</dbReference>
<dbReference type="AlphaFoldDB" id="A0A7U6JJM2"/>
<evidence type="ECO:0000256" key="1">
    <source>
        <dbReference type="ARBA" id="ARBA00022490"/>
    </source>
</evidence>
<comment type="similarity">
    <text evidence="5">Belongs to the CheB family.</text>
</comment>
<dbReference type="PANTHER" id="PTHR42872">
    <property type="entry name" value="PROTEIN-GLUTAMATE METHYLESTERASE/PROTEIN-GLUTAMINE GLUTAMINASE"/>
    <property type="match status" value="1"/>
</dbReference>
<keyword evidence="5 7" id="KW-0597">Phosphoprotein</keyword>
<dbReference type="SMART" id="SM00448">
    <property type="entry name" value="REC"/>
    <property type="match status" value="1"/>
</dbReference>
<keyword evidence="1 5" id="KW-0963">Cytoplasm</keyword>
<dbReference type="PANTHER" id="PTHR42872:SF6">
    <property type="entry name" value="PROTEIN-GLUTAMATE METHYLESTERASE_PROTEIN-GLUTAMINE GLUTAMINASE"/>
    <property type="match status" value="1"/>
</dbReference>
<comment type="subcellular location">
    <subcellularLocation>
        <location evidence="5">Cytoplasm</location>
    </subcellularLocation>
</comment>
<dbReference type="Pfam" id="PF00072">
    <property type="entry name" value="Response_reg"/>
    <property type="match status" value="1"/>
</dbReference>
<evidence type="ECO:0000256" key="6">
    <source>
        <dbReference type="PROSITE-ProRule" id="PRU00050"/>
    </source>
</evidence>
<evidence type="ECO:0000259" key="10">
    <source>
        <dbReference type="PROSITE" id="PS50122"/>
    </source>
</evidence>
<keyword evidence="12" id="KW-1185">Reference proteome</keyword>
<dbReference type="HAMAP" id="MF_00099">
    <property type="entry name" value="CheB_chemtxs"/>
    <property type="match status" value="1"/>
</dbReference>
<dbReference type="Gene3D" id="3.40.50.180">
    <property type="entry name" value="Methylesterase CheB, C-terminal domain"/>
    <property type="match status" value="1"/>
</dbReference>
<dbReference type="Proteomes" id="UP000031631">
    <property type="component" value="Chromosome"/>
</dbReference>
<evidence type="ECO:0000256" key="5">
    <source>
        <dbReference type="HAMAP-Rule" id="MF_00099"/>
    </source>
</evidence>
<comment type="function">
    <text evidence="5">Involved in chemotaxis. Part of a chemotaxis signal transduction system that modulates chemotaxis in response to various stimuli. Catalyzes the demethylation of specific methylglutamate residues introduced into the chemoreceptors (methyl-accepting chemotaxis proteins or MCP) by CheR. Also mediates the irreversible deamidation of specific glutamine residues to glutamic acid.</text>
</comment>
<dbReference type="GO" id="GO:0006935">
    <property type="term" value="P:chemotaxis"/>
    <property type="evidence" value="ECO:0007669"/>
    <property type="project" value="UniProtKB-UniRule"/>
</dbReference>
<dbReference type="OrthoDB" id="9793421at2"/>
<dbReference type="CDD" id="cd16432">
    <property type="entry name" value="CheB_Rec"/>
    <property type="match status" value="1"/>
</dbReference>
<dbReference type="NCBIfam" id="NF009206">
    <property type="entry name" value="PRK12555.1"/>
    <property type="match status" value="1"/>
</dbReference>
<accession>A0A7U6JJM2</accession>
<dbReference type="SUPFAM" id="SSF52738">
    <property type="entry name" value="Methylesterase CheB, C-terminal domain"/>
    <property type="match status" value="1"/>
</dbReference>
<organism evidence="11 12">
    <name type="scientific">Thiolapillus brandeum</name>
    <dbReference type="NCBI Taxonomy" id="1076588"/>
    <lineage>
        <taxon>Bacteria</taxon>
        <taxon>Pseudomonadati</taxon>
        <taxon>Pseudomonadota</taxon>
        <taxon>Gammaproteobacteria</taxon>
        <taxon>Chromatiales</taxon>
        <taxon>Sedimenticolaceae</taxon>
        <taxon>Thiolapillus</taxon>
    </lineage>
</organism>